<dbReference type="InterPro" id="IPR003439">
    <property type="entry name" value="ABC_transporter-like_ATP-bd"/>
</dbReference>
<dbReference type="PROSITE" id="PS50893">
    <property type="entry name" value="ABC_TRANSPORTER_2"/>
    <property type="match status" value="2"/>
</dbReference>
<dbReference type="InterPro" id="IPR050095">
    <property type="entry name" value="ECF_ABC_transporter_ATP-bd"/>
</dbReference>
<dbReference type="CDD" id="cd03225">
    <property type="entry name" value="ABC_cobalt_CbiO_domain1"/>
    <property type="match status" value="2"/>
</dbReference>
<dbReference type="InterPro" id="IPR015856">
    <property type="entry name" value="ABC_transpr_CbiO/EcfA_su"/>
</dbReference>
<dbReference type="NCBIfam" id="NF010167">
    <property type="entry name" value="PRK13648.1"/>
    <property type="match status" value="2"/>
</dbReference>
<evidence type="ECO:0000256" key="1">
    <source>
        <dbReference type="ARBA" id="ARBA00005417"/>
    </source>
</evidence>
<dbReference type="GO" id="GO:0016887">
    <property type="term" value="F:ATP hydrolysis activity"/>
    <property type="evidence" value="ECO:0007669"/>
    <property type="project" value="InterPro"/>
</dbReference>
<dbReference type="EMBL" id="JACHMU010000001">
    <property type="protein sequence ID" value="MBB5743053.1"/>
    <property type="molecule type" value="Genomic_DNA"/>
</dbReference>
<feature type="compositionally biased region" description="Low complexity" evidence="5">
    <location>
        <begin position="334"/>
        <end position="350"/>
    </location>
</feature>
<dbReference type="PANTHER" id="PTHR43553:SF24">
    <property type="entry name" value="ENERGY-COUPLING FACTOR TRANSPORTER ATP-BINDING PROTEIN ECFA1"/>
    <property type="match status" value="1"/>
</dbReference>
<dbReference type="Pfam" id="PF00005">
    <property type="entry name" value="ABC_tran"/>
    <property type="match status" value="2"/>
</dbReference>
<feature type="compositionally biased region" description="Basic and acidic residues" evidence="5">
    <location>
        <begin position="322"/>
        <end position="331"/>
    </location>
</feature>
<feature type="region of interest" description="Disordered" evidence="5">
    <location>
        <begin position="284"/>
        <end position="350"/>
    </location>
</feature>
<keyword evidence="3" id="KW-0547">Nucleotide-binding</keyword>
<dbReference type="SMART" id="SM00382">
    <property type="entry name" value="AAA"/>
    <property type="match status" value="2"/>
</dbReference>
<comment type="caution">
    <text evidence="7">The sequence shown here is derived from an EMBL/GenBank/DDBJ whole genome shotgun (WGS) entry which is preliminary data.</text>
</comment>
<feature type="compositionally biased region" description="Low complexity" evidence="5">
    <location>
        <begin position="284"/>
        <end position="299"/>
    </location>
</feature>
<feature type="domain" description="ABC transporter" evidence="6">
    <location>
        <begin position="8"/>
        <end position="249"/>
    </location>
</feature>
<name>A0A7W9FD24_9MICO</name>
<dbReference type="EC" id="3.6.3.-" evidence="7"/>
<dbReference type="SUPFAM" id="SSF52540">
    <property type="entry name" value="P-loop containing nucleoside triphosphate hydrolases"/>
    <property type="match status" value="2"/>
</dbReference>
<keyword evidence="2" id="KW-0813">Transport</keyword>
<dbReference type="Gene3D" id="3.40.50.300">
    <property type="entry name" value="P-loop containing nucleotide triphosphate hydrolases"/>
    <property type="match status" value="2"/>
</dbReference>
<dbReference type="PROSITE" id="PS00211">
    <property type="entry name" value="ABC_TRANSPORTER_1"/>
    <property type="match status" value="1"/>
</dbReference>
<organism evidence="7 8">
    <name type="scientific">Microbacterium ginsengiterrae</name>
    <dbReference type="NCBI Taxonomy" id="546115"/>
    <lineage>
        <taxon>Bacteria</taxon>
        <taxon>Bacillati</taxon>
        <taxon>Actinomycetota</taxon>
        <taxon>Actinomycetes</taxon>
        <taxon>Micrococcales</taxon>
        <taxon>Microbacteriaceae</taxon>
        <taxon>Microbacterium</taxon>
    </lineage>
</organism>
<feature type="domain" description="ABC transporter" evidence="6">
    <location>
        <begin position="355"/>
        <end position="587"/>
    </location>
</feature>
<evidence type="ECO:0000256" key="4">
    <source>
        <dbReference type="ARBA" id="ARBA00022840"/>
    </source>
</evidence>
<dbReference type="InterPro" id="IPR003593">
    <property type="entry name" value="AAA+_ATPase"/>
</dbReference>
<accession>A0A7W9FD24</accession>
<protein>
    <submittedName>
        <fullName evidence="7">Energy-coupling factor transport system ATP-binding protein</fullName>
        <ecNumber evidence="7">3.6.3.-</ecNumber>
    </submittedName>
</protein>
<dbReference type="GO" id="GO:0043190">
    <property type="term" value="C:ATP-binding cassette (ABC) transporter complex"/>
    <property type="evidence" value="ECO:0007669"/>
    <property type="project" value="TreeGrafter"/>
</dbReference>
<sequence length="608" mass="63572">MRTSAPLLRVRDLSITHAGAGLPSPRGVSFDVQPGEVVLVLGPSGSGKSTLTLALNGLIPQSVPGEVTGTVEVDGRSTADTPVAELSGHVAMVFQDPDAQLVTGTLLDEVAFALENLLFPVDAVLARAERALRRVGLWERRNENPDRLSGGGRQRLAIACAIAMGSRLIVLDEPTANLDAQGIDDVYDALMDLTATGDRAVILVEHNLDAAMRFATRTIVLDQQGRIACDGPIREVLQEHTDELLAMGVWLPAATVAGRTLRARGILPDTIPLPLTPDELAAALASAPTSPSATPSLSADPVPPRATDPLPTARMQGAGTDAGRHAADPADTRASALHPSGAPAAAATAEPPAIVRARGLTVRRGRTEILHGIDLDIPAGSLTAIVGANGAGKTTLIQSLAGVVPPPRGQVTVDGVDPGRASPHDLAARIGFVFQNPEHQFIAHTVFDELAHGLRLRGTADAEVHERVGDMLARFGLTDKADTHPFLLSGGEKRRLSVGTALISHPGVLALDEPTFGQDRARAAELLRLLADVRAEGTTILLVTHDLQLVADHTTHTVVLADGRVHATGPTAELLATDGLFESAGLRLPALHRALTPEQRGMVTEVAS</sequence>
<dbReference type="GO" id="GO:0042626">
    <property type="term" value="F:ATPase-coupled transmembrane transporter activity"/>
    <property type="evidence" value="ECO:0007669"/>
    <property type="project" value="TreeGrafter"/>
</dbReference>
<reference evidence="7 8" key="1">
    <citation type="submission" date="2020-08" db="EMBL/GenBank/DDBJ databases">
        <title>Sequencing the genomes of 1000 actinobacteria strains.</title>
        <authorList>
            <person name="Klenk H.-P."/>
        </authorList>
    </citation>
    <scope>NUCLEOTIDE SEQUENCE [LARGE SCALE GENOMIC DNA]</scope>
    <source>
        <strain evidence="7 8">DSM 24823</strain>
    </source>
</reference>
<dbReference type="GO" id="GO:0005524">
    <property type="term" value="F:ATP binding"/>
    <property type="evidence" value="ECO:0007669"/>
    <property type="project" value="UniProtKB-KW"/>
</dbReference>
<evidence type="ECO:0000259" key="6">
    <source>
        <dbReference type="PROSITE" id="PS50893"/>
    </source>
</evidence>
<keyword evidence="8" id="KW-1185">Reference proteome</keyword>
<evidence type="ECO:0000313" key="7">
    <source>
        <dbReference type="EMBL" id="MBB5743053.1"/>
    </source>
</evidence>
<dbReference type="InterPro" id="IPR017871">
    <property type="entry name" value="ABC_transporter-like_CS"/>
</dbReference>
<dbReference type="RefSeq" id="WP_184282759.1">
    <property type="nucleotide sequence ID" value="NZ_BAAAPG010000001.1"/>
</dbReference>
<dbReference type="InterPro" id="IPR027417">
    <property type="entry name" value="P-loop_NTPase"/>
</dbReference>
<evidence type="ECO:0000256" key="3">
    <source>
        <dbReference type="ARBA" id="ARBA00022741"/>
    </source>
</evidence>
<dbReference type="PANTHER" id="PTHR43553">
    <property type="entry name" value="HEAVY METAL TRANSPORTER"/>
    <property type="match status" value="1"/>
</dbReference>
<keyword evidence="7" id="KW-0378">Hydrolase</keyword>
<evidence type="ECO:0000313" key="8">
    <source>
        <dbReference type="Proteomes" id="UP000517712"/>
    </source>
</evidence>
<dbReference type="AlphaFoldDB" id="A0A7W9FD24"/>
<proteinExistence type="inferred from homology"/>
<evidence type="ECO:0000256" key="5">
    <source>
        <dbReference type="SAM" id="MobiDB-lite"/>
    </source>
</evidence>
<comment type="similarity">
    <text evidence="1">Belongs to the ABC transporter superfamily.</text>
</comment>
<dbReference type="Proteomes" id="UP000517712">
    <property type="component" value="Unassembled WGS sequence"/>
</dbReference>
<evidence type="ECO:0000256" key="2">
    <source>
        <dbReference type="ARBA" id="ARBA00022448"/>
    </source>
</evidence>
<keyword evidence="4 7" id="KW-0067">ATP-binding</keyword>
<gene>
    <name evidence="7" type="ORF">HD600_001550</name>
</gene>